<sequence>MQVVFAPAAIADLIAIRTYIGHFNPAAARRMALRLRSTAESLAEFPDRGRLRRDGARELVAVHPYVIVYDVSSTRVTILRVWHGAQNRS</sequence>
<dbReference type="EMBL" id="WHOS01000130">
    <property type="protein sequence ID" value="NUB04536.1"/>
    <property type="molecule type" value="Genomic_DNA"/>
</dbReference>
<dbReference type="PANTHER" id="PTHR33755">
    <property type="entry name" value="TOXIN PARE1-RELATED"/>
    <property type="match status" value="1"/>
</dbReference>
<proteinExistence type="inferred from homology"/>
<dbReference type="Pfam" id="PF05016">
    <property type="entry name" value="ParE_toxin"/>
    <property type="match status" value="1"/>
</dbReference>
<keyword evidence="2" id="KW-1277">Toxin-antitoxin system</keyword>
<accession>A0ABX2KPA7</accession>
<name>A0ABX2KPA7_9PROT</name>
<evidence type="ECO:0000256" key="2">
    <source>
        <dbReference type="ARBA" id="ARBA00022649"/>
    </source>
</evidence>
<dbReference type="InterPro" id="IPR035093">
    <property type="entry name" value="RelE/ParE_toxin_dom_sf"/>
</dbReference>
<protein>
    <submittedName>
        <fullName evidence="3">Type II toxin-antitoxin system RelE/ParE family toxin</fullName>
    </submittedName>
</protein>
<comment type="similarity">
    <text evidence="1">Belongs to the RelE toxin family.</text>
</comment>
<keyword evidence="4" id="KW-1185">Reference proteome</keyword>
<evidence type="ECO:0000256" key="1">
    <source>
        <dbReference type="ARBA" id="ARBA00006226"/>
    </source>
</evidence>
<organism evidence="3 4">
    <name type="scientific">Azospirillum melinis</name>
    <dbReference type="NCBI Taxonomy" id="328839"/>
    <lineage>
        <taxon>Bacteria</taxon>
        <taxon>Pseudomonadati</taxon>
        <taxon>Pseudomonadota</taxon>
        <taxon>Alphaproteobacteria</taxon>
        <taxon>Rhodospirillales</taxon>
        <taxon>Azospirillaceae</taxon>
        <taxon>Azospirillum</taxon>
    </lineage>
</organism>
<evidence type="ECO:0000313" key="4">
    <source>
        <dbReference type="Proteomes" id="UP000605086"/>
    </source>
</evidence>
<dbReference type="InterPro" id="IPR007712">
    <property type="entry name" value="RelE/ParE_toxin"/>
</dbReference>
<dbReference type="Gene3D" id="3.30.2310.20">
    <property type="entry name" value="RelE-like"/>
    <property type="match status" value="1"/>
</dbReference>
<dbReference type="RefSeq" id="WP_174475349.1">
    <property type="nucleotide sequence ID" value="NZ_JAGINN010000020.1"/>
</dbReference>
<reference evidence="3 4" key="1">
    <citation type="submission" date="2019-10" db="EMBL/GenBank/DDBJ databases">
        <title>Genome sequence of Azospirillum melinis.</title>
        <authorList>
            <person name="Ambrosini A."/>
            <person name="Sant'Anna F.H."/>
            <person name="Cassan F.D."/>
            <person name="Souza E.M."/>
            <person name="Passaglia L.M.P."/>
        </authorList>
    </citation>
    <scope>NUCLEOTIDE SEQUENCE [LARGE SCALE GENOMIC DNA]</scope>
    <source>
        <strain evidence="3 4">TMCY0552</strain>
    </source>
</reference>
<comment type="caution">
    <text evidence="3">The sequence shown here is derived from an EMBL/GenBank/DDBJ whole genome shotgun (WGS) entry which is preliminary data.</text>
</comment>
<dbReference type="Proteomes" id="UP000605086">
    <property type="component" value="Unassembled WGS sequence"/>
</dbReference>
<evidence type="ECO:0000313" key="3">
    <source>
        <dbReference type="EMBL" id="NUB04536.1"/>
    </source>
</evidence>
<dbReference type="InterPro" id="IPR051803">
    <property type="entry name" value="TA_system_RelE-like_toxin"/>
</dbReference>
<gene>
    <name evidence="3" type="ORF">GBZ48_35685</name>
</gene>